<gene>
    <name evidence="1" type="ORF">MNBD_DELTA01-1901</name>
</gene>
<name>A0A3B0QXK3_9ZZZZ</name>
<organism evidence="1">
    <name type="scientific">hydrothermal vent metagenome</name>
    <dbReference type="NCBI Taxonomy" id="652676"/>
    <lineage>
        <taxon>unclassified sequences</taxon>
        <taxon>metagenomes</taxon>
        <taxon>ecological metagenomes</taxon>
    </lineage>
</organism>
<evidence type="ECO:0000313" key="1">
    <source>
        <dbReference type="EMBL" id="VAV84821.1"/>
    </source>
</evidence>
<protein>
    <submittedName>
        <fullName evidence="1">Uncharacterized protein</fullName>
    </submittedName>
</protein>
<dbReference type="AlphaFoldDB" id="A0A3B0QXK3"/>
<dbReference type="EMBL" id="UOEA01000074">
    <property type="protein sequence ID" value="VAV84821.1"/>
    <property type="molecule type" value="Genomic_DNA"/>
</dbReference>
<accession>A0A3B0QXK3</accession>
<reference evidence="1" key="1">
    <citation type="submission" date="2018-06" db="EMBL/GenBank/DDBJ databases">
        <authorList>
            <person name="Zhirakovskaya E."/>
        </authorList>
    </citation>
    <scope>NUCLEOTIDE SEQUENCE</scope>
</reference>
<sequence>MWFKLGCKKCGEILSGKNCYDVNSEEGTSIARPWYADETGLNHTAIVCLECGTIHDTTPSLLKVFIGSRSPFKVNATLDPQNAHLLEGYKGKCPEAYRKTQLKHMGIPKDIIDALANRKII</sequence>
<proteinExistence type="predicted"/>